<dbReference type="AlphaFoldDB" id="A0A7X4YT50"/>
<keyword evidence="3 4" id="KW-0012">Acyltransferase</keyword>
<dbReference type="PANTHER" id="PTHR11104">
    <property type="entry name" value="AMINOGLYCOSIDE N3-ACETYLTRANSFERASE"/>
    <property type="match status" value="1"/>
</dbReference>
<reference evidence="5 6" key="1">
    <citation type="submission" date="2020-01" db="EMBL/GenBank/DDBJ databases">
        <title>Paenibacillus soybeanensis sp. nov. isolated from the nodules of soybean (Glycine max(L.) Merr).</title>
        <authorList>
            <person name="Wang H."/>
        </authorList>
    </citation>
    <scope>NUCLEOTIDE SEQUENCE [LARGE SCALE GENOMIC DNA]</scope>
    <source>
        <strain evidence="5 6">DSM 23054</strain>
    </source>
</reference>
<dbReference type="Pfam" id="PF02522">
    <property type="entry name" value="Antibiotic_NAT"/>
    <property type="match status" value="1"/>
</dbReference>
<dbReference type="SUPFAM" id="SSF110710">
    <property type="entry name" value="TTHA0583/YokD-like"/>
    <property type="match status" value="1"/>
</dbReference>
<evidence type="ECO:0000313" key="5">
    <source>
        <dbReference type="EMBL" id="NBC72086.1"/>
    </source>
</evidence>
<name>A0A7X4YT50_9BACL</name>
<dbReference type="InterPro" id="IPR028345">
    <property type="entry name" value="Antibiotic_NAT-like"/>
</dbReference>
<proteinExistence type="inferred from homology"/>
<dbReference type="GO" id="GO:0046677">
    <property type="term" value="P:response to antibiotic"/>
    <property type="evidence" value="ECO:0007669"/>
    <property type="project" value="UniProtKB-KW"/>
</dbReference>
<sequence>MHTKQTLLRDLENMRIDPRGTLFVHSSYKAIGPVEGGPDTVLDALTEYMQDGLLALPAHTWSYINGSNPRFNVQDSATCVGILTELFRKRPGVLRSLHPTHSVCALGRDAADFIAGNELCDTPCGRQSSYGKLLDREATILFIGVDLCKNTFIHGVEEWNDIPNRLTDRIMPYVIELPDGSEISAPSRKHCGELWSYYFWKVNDLFIREGIMYTGHFGYADTRVTNAATTNELLSRMLKADPELFSTNEPLARVGD</sequence>
<evidence type="ECO:0000256" key="1">
    <source>
        <dbReference type="ARBA" id="ARBA00006383"/>
    </source>
</evidence>
<dbReference type="EC" id="2.3.1.-" evidence="4"/>
<comment type="catalytic activity">
    <reaction evidence="4">
        <text>a 2-deoxystreptamine antibiotic + acetyl-CoA = an N(3)-acetyl-2-deoxystreptamine antibiotic + CoA + H(+)</text>
        <dbReference type="Rhea" id="RHEA:12665"/>
        <dbReference type="ChEBI" id="CHEBI:15378"/>
        <dbReference type="ChEBI" id="CHEBI:57287"/>
        <dbReference type="ChEBI" id="CHEBI:57288"/>
        <dbReference type="ChEBI" id="CHEBI:57921"/>
        <dbReference type="ChEBI" id="CHEBI:77452"/>
        <dbReference type="EC" id="2.3.1.81"/>
    </reaction>
</comment>
<comment type="similarity">
    <text evidence="1 4">Belongs to the antibiotic N-acetyltransferase family.</text>
</comment>
<dbReference type="Proteomes" id="UP000558113">
    <property type="component" value="Unassembled WGS sequence"/>
</dbReference>
<dbReference type="OrthoDB" id="7330654at2"/>
<keyword evidence="6" id="KW-1185">Reference proteome</keyword>
<organism evidence="5 6">
    <name type="scientific">Paenibacillus sacheonensis</name>
    <dbReference type="NCBI Taxonomy" id="742054"/>
    <lineage>
        <taxon>Bacteria</taxon>
        <taxon>Bacillati</taxon>
        <taxon>Bacillota</taxon>
        <taxon>Bacilli</taxon>
        <taxon>Bacillales</taxon>
        <taxon>Paenibacillaceae</taxon>
        <taxon>Paenibacillus</taxon>
    </lineage>
</organism>
<accession>A0A7X4YT50</accession>
<dbReference type="EMBL" id="JAAAMU010000016">
    <property type="protein sequence ID" value="NBC72086.1"/>
    <property type="molecule type" value="Genomic_DNA"/>
</dbReference>
<evidence type="ECO:0000313" key="6">
    <source>
        <dbReference type="Proteomes" id="UP000558113"/>
    </source>
</evidence>
<dbReference type="RefSeq" id="WP_161702711.1">
    <property type="nucleotide sequence ID" value="NZ_JAAAMU010000016.1"/>
</dbReference>
<keyword evidence="4" id="KW-0046">Antibiotic resistance</keyword>
<evidence type="ECO:0000256" key="4">
    <source>
        <dbReference type="RuleBase" id="RU365031"/>
    </source>
</evidence>
<gene>
    <name evidence="5" type="ORF">GT003_24075</name>
</gene>
<comment type="caution">
    <text evidence="5">The sequence shown here is derived from an EMBL/GenBank/DDBJ whole genome shotgun (WGS) entry which is preliminary data.</text>
</comment>
<evidence type="ECO:0000256" key="2">
    <source>
        <dbReference type="ARBA" id="ARBA00022679"/>
    </source>
</evidence>
<dbReference type="GO" id="GO:0046353">
    <property type="term" value="F:aminoglycoside 3-N-acetyltransferase activity"/>
    <property type="evidence" value="ECO:0007669"/>
    <property type="project" value="UniProtKB-EC"/>
</dbReference>
<dbReference type="PANTHER" id="PTHR11104:SF0">
    <property type="entry name" value="SPBETA PROPHAGE-DERIVED AMINOGLYCOSIDE N(3')-ACETYLTRANSFERASE-LIKE PROTEIN YOKD"/>
    <property type="match status" value="1"/>
</dbReference>
<dbReference type="InterPro" id="IPR003679">
    <property type="entry name" value="Amioglycoside_AcTrfase"/>
</dbReference>
<evidence type="ECO:0000256" key="3">
    <source>
        <dbReference type="ARBA" id="ARBA00023315"/>
    </source>
</evidence>
<protein>
    <recommendedName>
        <fullName evidence="4">Aminoglycoside N(3)-acetyltransferase</fullName>
        <ecNumber evidence="4">2.3.1.-</ecNumber>
    </recommendedName>
</protein>
<keyword evidence="2 4" id="KW-0808">Transferase</keyword>